<organism evidence="1 2">
    <name type="scientific">Cirrhinus mrigala</name>
    <name type="common">Mrigala</name>
    <dbReference type="NCBI Taxonomy" id="683832"/>
    <lineage>
        <taxon>Eukaryota</taxon>
        <taxon>Metazoa</taxon>
        <taxon>Chordata</taxon>
        <taxon>Craniata</taxon>
        <taxon>Vertebrata</taxon>
        <taxon>Euteleostomi</taxon>
        <taxon>Actinopterygii</taxon>
        <taxon>Neopterygii</taxon>
        <taxon>Teleostei</taxon>
        <taxon>Ostariophysi</taxon>
        <taxon>Cypriniformes</taxon>
        <taxon>Cyprinidae</taxon>
        <taxon>Labeoninae</taxon>
        <taxon>Labeonini</taxon>
        <taxon>Cirrhinus</taxon>
    </lineage>
</organism>
<dbReference type="Proteomes" id="UP001529510">
    <property type="component" value="Unassembled WGS sequence"/>
</dbReference>
<sequence>FLDPKDEGCVVDVHHFNSGAQTVLAYATVNGFLVGWDLRSNSNAWTLRHDLRLGLITSFAVDMH</sequence>
<comment type="caution">
    <text evidence="1">The sequence shown here is derived from an EMBL/GenBank/DDBJ whole genome shotgun (WGS) entry which is preliminary data.</text>
</comment>
<accession>A0ABD0PC48</accession>
<feature type="non-terminal residue" evidence="1">
    <location>
        <position position="64"/>
    </location>
</feature>
<proteinExistence type="predicted"/>
<gene>
    <name evidence="1" type="ORF">M9458_031964</name>
</gene>
<dbReference type="InterPro" id="IPR045162">
    <property type="entry name" value="Vps15-like"/>
</dbReference>
<dbReference type="EMBL" id="JAMKFB020000016">
    <property type="protein sequence ID" value="KAL0171653.1"/>
    <property type="molecule type" value="Genomic_DNA"/>
</dbReference>
<dbReference type="PANTHER" id="PTHR17583:SF0">
    <property type="entry name" value="PHOSPHOINOSITIDE 3-KINASE REGULATORY SUBUNIT 4"/>
    <property type="match status" value="1"/>
</dbReference>
<dbReference type="AlphaFoldDB" id="A0ABD0PC48"/>
<evidence type="ECO:0000313" key="1">
    <source>
        <dbReference type="EMBL" id="KAL0171653.1"/>
    </source>
</evidence>
<dbReference type="PANTHER" id="PTHR17583">
    <property type="entry name" value="PHOSPHOINOSITIDE 3-KINASE REGULATORY SUBUNIT 4"/>
    <property type="match status" value="1"/>
</dbReference>
<reference evidence="1 2" key="1">
    <citation type="submission" date="2024-05" db="EMBL/GenBank/DDBJ databases">
        <title>Genome sequencing and assembly of Indian major carp, Cirrhinus mrigala (Hamilton, 1822).</title>
        <authorList>
            <person name="Mohindra V."/>
            <person name="Chowdhury L.M."/>
            <person name="Lal K."/>
            <person name="Jena J.K."/>
        </authorList>
    </citation>
    <scope>NUCLEOTIDE SEQUENCE [LARGE SCALE GENOMIC DNA]</scope>
    <source>
        <strain evidence="1">CM1030</strain>
        <tissue evidence="1">Blood</tissue>
    </source>
</reference>
<evidence type="ECO:0000313" key="2">
    <source>
        <dbReference type="Proteomes" id="UP001529510"/>
    </source>
</evidence>
<name>A0ABD0PC48_CIRMR</name>
<keyword evidence="2" id="KW-1185">Reference proteome</keyword>
<protein>
    <submittedName>
        <fullName evidence="1">Uncharacterized protein</fullName>
    </submittedName>
</protein>
<feature type="non-terminal residue" evidence="1">
    <location>
        <position position="1"/>
    </location>
</feature>